<name>K0DYM6_9BURK</name>
<dbReference type="STRING" id="1229205.BUPH_01066"/>
<evidence type="ECO:0000313" key="8">
    <source>
        <dbReference type="Proteomes" id="UP000010105"/>
    </source>
</evidence>
<evidence type="ECO:0000313" key="7">
    <source>
        <dbReference type="EMBL" id="AFT88519.1"/>
    </source>
</evidence>
<keyword evidence="2" id="KW-0813">Transport</keyword>
<keyword evidence="3 5" id="KW-0732">Signal</keyword>
<feature type="domain" description="Leucine-binding protein" evidence="6">
    <location>
        <begin position="39"/>
        <end position="379"/>
    </location>
</feature>
<evidence type="ECO:0000256" key="5">
    <source>
        <dbReference type="SAM" id="SignalP"/>
    </source>
</evidence>
<evidence type="ECO:0000256" key="4">
    <source>
        <dbReference type="ARBA" id="ARBA00022970"/>
    </source>
</evidence>
<dbReference type="GO" id="GO:0006865">
    <property type="term" value="P:amino acid transport"/>
    <property type="evidence" value="ECO:0007669"/>
    <property type="project" value="UniProtKB-KW"/>
</dbReference>
<dbReference type="eggNOG" id="COG0683">
    <property type="taxonomic scope" value="Bacteria"/>
</dbReference>
<feature type="signal peptide" evidence="5">
    <location>
        <begin position="1"/>
        <end position="35"/>
    </location>
</feature>
<dbReference type="PATRIC" id="fig|1229205.11.peg.4989"/>
<gene>
    <name evidence="7" type="ORF">BUPH_01066</name>
</gene>
<evidence type="ECO:0000256" key="3">
    <source>
        <dbReference type="ARBA" id="ARBA00022729"/>
    </source>
</evidence>
<organism evidence="7 8">
    <name type="scientific">Paraburkholderia phenoliruptrix BR3459a</name>
    <dbReference type="NCBI Taxonomy" id="1229205"/>
    <lineage>
        <taxon>Bacteria</taxon>
        <taxon>Pseudomonadati</taxon>
        <taxon>Pseudomonadota</taxon>
        <taxon>Betaproteobacteria</taxon>
        <taxon>Burkholderiales</taxon>
        <taxon>Burkholderiaceae</taxon>
        <taxon>Paraburkholderia</taxon>
    </lineage>
</organism>
<evidence type="ECO:0000259" key="6">
    <source>
        <dbReference type="Pfam" id="PF13458"/>
    </source>
</evidence>
<dbReference type="CDD" id="cd06342">
    <property type="entry name" value="PBP1_ABC_LIVBP-like"/>
    <property type="match status" value="1"/>
</dbReference>
<dbReference type="PANTHER" id="PTHR47151:SF2">
    <property type="entry name" value="AMINO ACID BINDING PROTEIN"/>
    <property type="match status" value="1"/>
</dbReference>
<dbReference type="Pfam" id="PF13458">
    <property type="entry name" value="Peripla_BP_6"/>
    <property type="match status" value="1"/>
</dbReference>
<dbReference type="InterPro" id="IPR028081">
    <property type="entry name" value="Leu-bd"/>
</dbReference>
<keyword evidence="4" id="KW-0029">Amino-acid transport</keyword>
<dbReference type="AlphaFoldDB" id="K0DYM6"/>
<dbReference type="HOGENOM" id="CLU_027128_6_0_4"/>
<feature type="chain" id="PRO_5003832246" evidence="5">
    <location>
        <begin position="36"/>
        <end position="390"/>
    </location>
</feature>
<dbReference type="KEGG" id="bpx:BUPH_01066"/>
<protein>
    <submittedName>
        <fullName evidence="7">Branched-chain amino acid transport system substrate-binding protein</fullName>
    </submittedName>
</protein>
<dbReference type="EMBL" id="CP003864">
    <property type="protein sequence ID" value="AFT88519.1"/>
    <property type="molecule type" value="Genomic_DNA"/>
</dbReference>
<dbReference type="PRINTS" id="PR00337">
    <property type="entry name" value="LEUILEVALBP"/>
</dbReference>
<comment type="similarity">
    <text evidence="1">Belongs to the leucine-binding protein family.</text>
</comment>
<evidence type="ECO:0000256" key="1">
    <source>
        <dbReference type="ARBA" id="ARBA00010062"/>
    </source>
</evidence>
<accession>K0DYM6</accession>
<sequence>MLADKGNNMRFAKTFTPIAVAVGALLAVAPLASRADTVVKIGFAAPLTGPNASYGKDLENGVKMALDDAKAQGIKINGQPVSFQLVAEDDQADPRVGVQVAQKLVDEGVSVVVGHFNSGTTIPASDLYEKAGLPVIDPAATNPVISNRGYKNVFMVISSDAQNAGTAGAYAVTTTKAKRIAVIDDRTAFGQGEADEFVKAVKAHGGDIIDREYTTNQATDFKTQLTNLKSKNPDLIFVGALNPQAAGIMKQMNQLGLKAQYVGGGGVKDVDFIKLAGNVSEGAMAWEYGRPLDSTPVGAKFAERFKQKFGEDVLSYAPFGYDAAWTAIKAMQAANSTKPDDYRAKLQGISFDGITGHIEFNANGSLKNGSSTLYQVKNGQWVTVKTVSGL</sequence>
<dbReference type="InterPro" id="IPR000709">
    <property type="entry name" value="Leu_Ile_Val-bd"/>
</dbReference>
<evidence type="ECO:0000256" key="2">
    <source>
        <dbReference type="ARBA" id="ARBA00022448"/>
    </source>
</evidence>
<proteinExistence type="inferred from homology"/>
<dbReference type="Proteomes" id="UP000010105">
    <property type="component" value="Chromosome 2"/>
</dbReference>
<dbReference type="PANTHER" id="PTHR47151">
    <property type="entry name" value="LEU/ILE/VAL-BINDING ABC TRANSPORTER SUBUNIT"/>
    <property type="match status" value="1"/>
</dbReference>
<dbReference type="InterPro" id="IPR028082">
    <property type="entry name" value="Peripla_BP_I"/>
</dbReference>
<reference evidence="7 8" key="1">
    <citation type="journal article" date="2012" name="J. Bacteriol.">
        <title>Complete Genome Sequence of Burkholderia phenoliruptrix BR3459a (CLA1), a Heat-Tolerant, Nitrogen-Fixing Symbiont of Mimosa flocculosa.</title>
        <authorList>
            <person name="de Oliveira Cunha C."/>
            <person name="Goda Zuleta L.F."/>
            <person name="Paula de Almeida L.G."/>
            <person name="Prioli Ciapina L."/>
            <person name="Lustrino Borges W."/>
            <person name="Pitard R.M."/>
            <person name="Baldani J.I."/>
            <person name="Straliotto R."/>
            <person name="de Faria S.M."/>
            <person name="Hungria M."/>
            <person name="Sousa Cavada B."/>
            <person name="Mercante F.M."/>
            <person name="Ribeiro de Vasconcelos A.T."/>
        </authorList>
    </citation>
    <scope>NUCLEOTIDE SEQUENCE [LARGE SCALE GENOMIC DNA]</scope>
    <source>
        <strain evidence="7 8">BR3459a</strain>
    </source>
</reference>
<dbReference type="Gene3D" id="3.40.50.2300">
    <property type="match status" value="2"/>
</dbReference>
<dbReference type="SUPFAM" id="SSF53822">
    <property type="entry name" value="Periplasmic binding protein-like I"/>
    <property type="match status" value="1"/>
</dbReference>